<reference evidence="5 6" key="1">
    <citation type="submission" date="2015-04" db="EMBL/GenBank/DDBJ databases">
        <authorList>
            <person name="Syromyatnikov M.Y."/>
            <person name="Popov V.N."/>
        </authorList>
    </citation>
    <scope>NUCLEOTIDE SEQUENCE [LARGE SCALE GENOMIC DNA]</scope>
</reference>
<evidence type="ECO:0000259" key="4">
    <source>
        <dbReference type="SMART" id="SM00198"/>
    </source>
</evidence>
<keyword evidence="3" id="KW-0732">Signal</keyword>
<feature type="chain" id="PRO_5012882011" evidence="3">
    <location>
        <begin position="20"/>
        <end position="464"/>
    </location>
</feature>
<name>A0A1J1IZI2_9DIPT</name>
<dbReference type="Pfam" id="PF00188">
    <property type="entry name" value="CAP"/>
    <property type="match status" value="2"/>
</dbReference>
<dbReference type="Proteomes" id="UP000183832">
    <property type="component" value="Unassembled WGS sequence"/>
</dbReference>
<dbReference type="STRING" id="568069.A0A1J1IZI2"/>
<dbReference type="Gene3D" id="3.40.33.10">
    <property type="entry name" value="CAP"/>
    <property type="match status" value="3"/>
</dbReference>
<dbReference type="SMART" id="SM00198">
    <property type="entry name" value="SCP"/>
    <property type="match status" value="1"/>
</dbReference>
<evidence type="ECO:0000256" key="1">
    <source>
        <dbReference type="ARBA" id="ARBA00004613"/>
    </source>
</evidence>
<evidence type="ECO:0000256" key="3">
    <source>
        <dbReference type="SAM" id="SignalP"/>
    </source>
</evidence>
<dbReference type="InterPro" id="IPR014044">
    <property type="entry name" value="CAP_dom"/>
</dbReference>
<gene>
    <name evidence="5" type="primary">similar to Venom allergen 3</name>
    <name evidence="5" type="ORF">CLUMA_CG017112</name>
</gene>
<keyword evidence="2" id="KW-0964">Secreted</keyword>
<proteinExistence type="predicted"/>
<evidence type="ECO:0000313" key="5">
    <source>
        <dbReference type="EMBL" id="CRL03993.1"/>
    </source>
</evidence>
<evidence type="ECO:0000313" key="6">
    <source>
        <dbReference type="Proteomes" id="UP000183832"/>
    </source>
</evidence>
<keyword evidence="6" id="KW-1185">Reference proteome</keyword>
<dbReference type="InterPro" id="IPR035940">
    <property type="entry name" value="CAP_sf"/>
</dbReference>
<dbReference type="GO" id="GO:0005576">
    <property type="term" value="C:extracellular region"/>
    <property type="evidence" value="ECO:0007669"/>
    <property type="project" value="UniProtKB-SubCell"/>
</dbReference>
<organism evidence="5 6">
    <name type="scientific">Clunio marinus</name>
    <dbReference type="NCBI Taxonomy" id="568069"/>
    <lineage>
        <taxon>Eukaryota</taxon>
        <taxon>Metazoa</taxon>
        <taxon>Ecdysozoa</taxon>
        <taxon>Arthropoda</taxon>
        <taxon>Hexapoda</taxon>
        <taxon>Insecta</taxon>
        <taxon>Pterygota</taxon>
        <taxon>Neoptera</taxon>
        <taxon>Endopterygota</taxon>
        <taxon>Diptera</taxon>
        <taxon>Nematocera</taxon>
        <taxon>Chironomoidea</taxon>
        <taxon>Chironomidae</taxon>
        <taxon>Clunio</taxon>
    </lineage>
</organism>
<accession>A0A1J1IZI2</accession>
<dbReference type="AlphaFoldDB" id="A0A1J1IZI2"/>
<comment type="subcellular location">
    <subcellularLocation>
        <location evidence="1">Secreted</location>
    </subcellularLocation>
</comment>
<protein>
    <submittedName>
        <fullName evidence="5">CLUMA_CG017112, isoform A</fullName>
    </submittedName>
</protein>
<evidence type="ECO:0000256" key="2">
    <source>
        <dbReference type="ARBA" id="ARBA00022525"/>
    </source>
</evidence>
<sequence length="464" mass="53252">MMRNRLILLLIITTLGCQTTLINLGMKNKGLVSEFLDNLLMKKKELNESLGDLCDENLCELADDGSRREHVACIKNNNYESSCPVETTFIDFKLEERKVITGLHNEIRNLIASGQNERFKSAQRMAFMKWSKSLTYVSSFNVLKCEFSHDRCRNTKRYKYSGQNLGIRQTSNRAANRTELMNHFSDLIRLWIEENKYCNQSFIDFFEPHPNTSIQIGHFTVMVRDENPYVGCSAVEYFLDNDWFYMIACNYATNNFHSEGVYVPGKSCSGCHTGCHANYTALCSQNETYLLCDIKIRVIYKRQKMKFLEKIFVLLVTGWIYLADAQNYCDSSLCSGSSHIACRHSGLFSYTCPADRHLIRLSRDQKQTILNTHNFLRFMPEHLHDIGHFTQMAYDRATHVGCAFARYTDSYKTGLFACNYASGNIKGYKIYKCGSPASGCLFGKNPSYPALCNVNEPIDPNQIY</sequence>
<dbReference type="PANTHER" id="PTHR10334">
    <property type="entry name" value="CYSTEINE-RICH SECRETORY PROTEIN-RELATED"/>
    <property type="match status" value="1"/>
</dbReference>
<dbReference type="InterPro" id="IPR001283">
    <property type="entry name" value="CRISP-related"/>
</dbReference>
<dbReference type="PROSITE" id="PS51257">
    <property type="entry name" value="PROKAR_LIPOPROTEIN"/>
    <property type="match status" value="1"/>
</dbReference>
<feature type="signal peptide" evidence="3">
    <location>
        <begin position="1"/>
        <end position="19"/>
    </location>
</feature>
<dbReference type="OrthoDB" id="414826at2759"/>
<dbReference type="SUPFAM" id="SSF55797">
    <property type="entry name" value="PR-1-like"/>
    <property type="match status" value="2"/>
</dbReference>
<dbReference type="EMBL" id="CVRI01000061">
    <property type="protein sequence ID" value="CRL03993.1"/>
    <property type="molecule type" value="Genomic_DNA"/>
</dbReference>
<feature type="domain" description="SCP" evidence="4">
    <location>
        <begin position="95"/>
        <end position="257"/>
    </location>
</feature>
<dbReference type="CDD" id="cd05380">
    <property type="entry name" value="CAP_euk"/>
    <property type="match status" value="2"/>
</dbReference>